<dbReference type="EMBL" id="BAAAHH010000002">
    <property type="protein sequence ID" value="GAA0939804.1"/>
    <property type="molecule type" value="Genomic_DNA"/>
</dbReference>
<evidence type="ECO:0000313" key="1">
    <source>
        <dbReference type="EMBL" id="GAA0939804.1"/>
    </source>
</evidence>
<evidence type="ECO:0000313" key="2">
    <source>
        <dbReference type="Proteomes" id="UP001500665"/>
    </source>
</evidence>
<organism evidence="1 2">
    <name type="scientific">Actinocorallia libanotica</name>
    <dbReference type="NCBI Taxonomy" id="46162"/>
    <lineage>
        <taxon>Bacteria</taxon>
        <taxon>Bacillati</taxon>
        <taxon>Actinomycetota</taxon>
        <taxon>Actinomycetes</taxon>
        <taxon>Streptosporangiales</taxon>
        <taxon>Thermomonosporaceae</taxon>
        <taxon>Actinocorallia</taxon>
    </lineage>
</organism>
<keyword evidence="2" id="KW-1185">Reference proteome</keyword>
<gene>
    <name evidence="1" type="ORF">GCM10009550_08600</name>
</gene>
<proteinExistence type="predicted"/>
<protein>
    <recommendedName>
        <fullName evidence="3">DUF1704 domain-containing protein</fullName>
    </recommendedName>
</protein>
<sequence>MAITLRWDVPVHLRDEAEAVLRAWDVLERERGGEPVVDFDCAPVAAEVEAAPDRLWVYRRLRELRGRASGALAVRLDGDLAYLGALLGQRRSLDEYVRATQGCAAAGWPEEYVVERGEVARAALESLDVSWGPDTVAELEHLEGPLPVEAAGEAIRRAAERYEPAVRALTGATASYRLAIEAVEVDAYWAFWLDGAGEDVRLRLNLTNARFTEAGARRFALHEVLGHGLQSVGIGAHGADAPWPRLLSVHVPYQVALEGLAQAMPLFVAADDPVLTACVRLDHYVQLVRSELHLAVNDGADPVTCADHARARVPWWRDRAIADQLTDRGADPSLRSYLWAYPTGLDWFAALAEADTKVIEKVFHALYRAPLTPAELAVLHPAGPPFGGPGRPVRLRPAAVP</sequence>
<comment type="caution">
    <text evidence="1">The sequence shown here is derived from an EMBL/GenBank/DDBJ whole genome shotgun (WGS) entry which is preliminary data.</text>
</comment>
<dbReference type="Proteomes" id="UP001500665">
    <property type="component" value="Unassembled WGS sequence"/>
</dbReference>
<accession>A0ABN1QAC2</accession>
<name>A0ABN1QAC2_9ACTN</name>
<reference evidence="1 2" key="1">
    <citation type="journal article" date="2019" name="Int. J. Syst. Evol. Microbiol.">
        <title>The Global Catalogue of Microorganisms (GCM) 10K type strain sequencing project: providing services to taxonomists for standard genome sequencing and annotation.</title>
        <authorList>
            <consortium name="The Broad Institute Genomics Platform"/>
            <consortium name="The Broad Institute Genome Sequencing Center for Infectious Disease"/>
            <person name="Wu L."/>
            <person name="Ma J."/>
        </authorList>
    </citation>
    <scope>NUCLEOTIDE SEQUENCE [LARGE SCALE GENOMIC DNA]</scope>
    <source>
        <strain evidence="1 2">JCM 10696</strain>
    </source>
</reference>
<evidence type="ECO:0008006" key="3">
    <source>
        <dbReference type="Google" id="ProtNLM"/>
    </source>
</evidence>